<evidence type="ECO:0000256" key="3">
    <source>
        <dbReference type="PIRSR" id="PIRSR613078-2"/>
    </source>
</evidence>
<dbReference type="GO" id="GO:0005829">
    <property type="term" value="C:cytosol"/>
    <property type="evidence" value="ECO:0007669"/>
    <property type="project" value="TreeGrafter"/>
</dbReference>
<evidence type="ECO:0000256" key="1">
    <source>
        <dbReference type="ARBA" id="ARBA00022801"/>
    </source>
</evidence>
<proteinExistence type="predicted"/>
<dbReference type="EMBL" id="FOGT01000004">
    <property type="protein sequence ID" value="SER83326.1"/>
    <property type="molecule type" value="Genomic_DNA"/>
</dbReference>
<dbReference type="Proteomes" id="UP000198571">
    <property type="component" value="Unassembled WGS sequence"/>
</dbReference>
<dbReference type="Gene3D" id="3.40.50.1240">
    <property type="entry name" value="Phosphoglycerate mutase-like"/>
    <property type="match status" value="1"/>
</dbReference>
<dbReference type="OrthoDB" id="9783269at2"/>
<dbReference type="Pfam" id="PF00300">
    <property type="entry name" value="His_Phos_1"/>
    <property type="match status" value="1"/>
</dbReference>
<name>A0A1H9SE55_9BACI</name>
<dbReference type="GO" id="GO:0045820">
    <property type="term" value="P:negative regulation of glycolytic process"/>
    <property type="evidence" value="ECO:0007669"/>
    <property type="project" value="TreeGrafter"/>
</dbReference>
<feature type="binding site" evidence="3">
    <location>
        <begin position="13"/>
        <end position="20"/>
    </location>
    <ligand>
        <name>substrate</name>
    </ligand>
</feature>
<feature type="binding site" evidence="3">
    <location>
        <position position="63"/>
    </location>
    <ligand>
        <name>substrate</name>
    </ligand>
</feature>
<dbReference type="PANTHER" id="PTHR46517:SF1">
    <property type="entry name" value="FRUCTOSE-2,6-BISPHOSPHATASE TIGAR"/>
    <property type="match status" value="1"/>
</dbReference>
<organism evidence="4 5">
    <name type="scientific">Salipaludibacillus aurantiacus</name>
    <dbReference type="NCBI Taxonomy" id="1601833"/>
    <lineage>
        <taxon>Bacteria</taxon>
        <taxon>Bacillati</taxon>
        <taxon>Bacillota</taxon>
        <taxon>Bacilli</taxon>
        <taxon>Bacillales</taxon>
        <taxon>Bacillaceae</taxon>
    </lineage>
</organism>
<accession>A0A1H9SE55</accession>
<dbReference type="InterPro" id="IPR051695">
    <property type="entry name" value="Phosphoglycerate_Mutase"/>
</dbReference>
<evidence type="ECO:0000313" key="5">
    <source>
        <dbReference type="Proteomes" id="UP000198571"/>
    </source>
</evidence>
<dbReference type="GO" id="GO:0004331">
    <property type="term" value="F:fructose-2,6-bisphosphate 2-phosphatase activity"/>
    <property type="evidence" value="ECO:0007669"/>
    <property type="project" value="TreeGrafter"/>
</dbReference>
<dbReference type="CDD" id="cd07067">
    <property type="entry name" value="HP_PGM_like"/>
    <property type="match status" value="1"/>
</dbReference>
<dbReference type="SUPFAM" id="SSF53254">
    <property type="entry name" value="Phosphoglycerate mutase-like"/>
    <property type="match status" value="1"/>
</dbReference>
<dbReference type="InterPro" id="IPR013078">
    <property type="entry name" value="His_Pase_superF_clade-1"/>
</dbReference>
<reference evidence="5" key="1">
    <citation type="submission" date="2016-10" db="EMBL/GenBank/DDBJ databases">
        <authorList>
            <person name="Varghese N."/>
            <person name="Submissions S."/>
        </authorList>
    </citation>
    <scope>NUCLEOTIDE SEQUENCE [LARGE SCALE GENOMIC DNA]</scope>
    <source>
        <strain evidence="5">S9</strain>
    </source>
</reference>
<dbReference type="GO" id="GO:0043456">
    <property type="term" value="P:regulation of pentose-phosphate shunt"/>
    <property type="evidence" value="ECO:0007669"/>
    <property type="project" value="TreeGrafter"/>
</dbReference>
<evidence type="ECO:0000256" key="2">
    <source>
        <dbReference type="PIRSR" id="PIRSR613078-1"/>
    </source>
</evidence>
<dbReference type="AlphaFoldDB" id="A0A1H9SE55"/>
<gene>
    <name evidence="4" type="ORF">SAMN05518684_104178</name>
</gene>
<keyword evidence="1" id="KW-0378">Hydrolase</keyword>
<dbReference type="STRING" id="1601833.SAMN05518684_104178"/>
<dbReference type="RefSeq" id="WP_093048983.1">
    <property type="nucleotide sequence ID" value="NZ_FOGT01000004.1"/>
</dbReference>
<dbReference type="SMART" id="SM00855">
    <property type="entry name" value="PGAM"/>
    <property type="match status" value="1"/>
</dbReference>
<dbReference type="PANTHER" id="PTHR46517">
    <property type="entry name" value="FRUCTOSE-2,6-BISPHOSPHATASE TIGAR"/>
    <property type="match status" value="1"/>
</dbReference>
<keyword evidence="5" id="KW-1185">Reference proteome</keyword>
<sequence>MGTAPRLDIYLVRHGVTRWNKEKRYLGHTDEPCMKERLDDLADLKSEMAGMEFDQVWTSDLLRCRETLHYLMPGVHPVTDKRLRECDFGNWEGKTYEDLKNLKDYRRWIDHPQLQPIPAGESWREFSGRLDEWLNDLLAGQEGVAAGRKTRALAVTHGGVIRYLVSVFRRSESFWHVTIRHGQALYLKLIYEGGKWTCNSLQAVPSAEKEEL</sequence>
<dbReference type="InterPro" id="IPR029033">
    <property type="entry name" value="His_PPase_superfam"/>
</dbReference>
<feature type="active site" description="Proton donor/acceptor" evidence="2">
    <location>
        <position position="85"/>
    </location>
</feature>
<feature type="active site" description="Tele-phosphohistidine intermediate" evidence="2">
    <location>
        <position position="14"/>
    </location>
</feature>
<protein>
    <submittedName>
        <fullName evidence="4">Alpha-ribazole phosphatase</fullName>
    </submittedName>
</protein>
<evidence type="ECO:0000313" key="4">
    <source>
        <dbReference type="EMBL" id="SER83326.1"/>
    </source>
</evidence>